<proteinExistence type="predicted"/>
<dbReference type="PANTHER" id="PTHR39473">
    <property type="match status" value="1"/>
</dbReference>
<dbReference type="Gene3D" id="1.20.120.450">
    <property type="entry name" value="dinb family like domain"/>
    <property type="match status" value="1"/>
</dbReference>
<dbReference type="RefSeq" id="WP_346061757.1">
    <property type="nucleotide sequence ID" value="NZ_BAAADR010000004.1"/>
</dbReference>
<comment type="caution">
    <text evidence="2">The sequence shown here is derived from an EMBL/GenBank/DDBJ whole genome shotgun (WGS) entry which is preliminary data.</text>
</comment>
<dbReference type="SUPFAM" id="SSF109854">
    <property type="entry name" value="DinB/YfiT-like putative metalloenzymes"/>
    <property type="match status" value="1"/>
</dbReference>
<organism evidence="2 3">
    <name type="scientific">Halomonas salifodinae</name>
    <dbReference type="NCBI Taxonomy" id="438745"/>
    <lineage>
        <taxon>Bacteria</taxon>
        <taxon>Pseudomonadati</taxon>
        <taxon>Pseudomonadota</taxon>
        <taxon>Gammaproteobacteria</taxon>
        <taxon>Oceanospirillales</taxon>
        <taxon>Halomonadaceae</taxon>
        <taxon>Halomonas</taxon>
    </lineage>
</organism>
<dbReference type="Proteomes" id="UP001596411">
    <property type="component" value="Unassembled WGS sequence"/>
</dbReference>
<dbReference type="InterPro" id="IPR024775">
    <property type="entry name" value="DinB-like"/>
</dbReference>
<accession>A0ABW2EWH1</accession>
<keyword evidence="3" id="KW-1185">Reference proteome</keyword>
<evidence type="ECO:0000259" key="1">
    <source>
        <dbReference type="Pfam" id="PF12867"/>
    </source>
</evidence>
<dbReference type="PANTHER" id="PTHR39473:SF1">
    <property type="entry name" value="DINB-LIKE DOMAIN-CONTAINING PROTEIN"/>
    <property type="match status" value="1"/>
</dbReference>
<feature type="domain" description="DinB-like" evidence="1">
    <location>
        <begin position="22"/>
        <end position="148"/>
    </location>
</feature>
<evidence type="ECO:0000313" key="3">
    <source>
        <dbReference type="Proteomes" id="UP001596411"/>
    </source>
</evidence>
<dbReference type="Pfam" id="PF12867">
    <property type="entry name" value="DinB_2"/>
    <property type="match status" value="1"/>
</dbReference>
<dbReference type="EMBL" id="JBHSZP010000002">
    <property type="protein sequence ID" value="MFC7088481.1"/>
    <property type="molecule type" value="Genomic_DNA"/>
</dbReference>
<evidence type="ECO:0000313" key="2">
    <source>
        <dbReference type="EMBL" id="MFC7088481.1"/>
    </source>
</evidence>
<protein>
    <submittedName>
        <fullName evidence="2">DinB family protein</fullName>
    </submittedName>
</protein>
<gene>
    <name evidence="2" type="ORF">ACFQH5_02810</name>
</gene>
<dbReference type="InterPro" id="IPR034660">
    <property type="entry name" value="DinB/YfiT-like"/>
</dbReference>
<reference evidence="3" key="1">
    <citation type="journal article" date="2019" name="Int. J. Syst. Evol. Microbiol.">
        <title>The Global Catalogue of Microorganisms (GCM) 10K type strain sequencing project: providing services to taxonomists for standard genome sequencing and annotation.</title>
        <authorList>
            <consortium name="The Broad Institute Genomics Platform"/>
            <consortium name="The Broad Institute Genome Sequencing Center for Infectious Disease"/>
            <person name="Wu L."/>
            <person name="Ma J."/>
        </authorList>
    </citation>
    <scope>NUCLEOTIDE SEQUENCE [LARGE SCALE GENOMIC DNA]</scope>
    <source>
        <strain evidence="3">CGMCC 1.13666</strain>
    </source>
</reference>
<sequence>MSHDSTAVLAIDLGGLVAENRQVLDQLCRFLAGLSAAAYGRPLDPGGRQSLGKHVRHIIDHYEALLAAVPGGRLDYEHRPREAWPERCPREARRRLEAIAAALEVLGDCPGRLTLAYPLEGGGLRHLDTSLGRELAFLTSHSIHHMALLGLLAEGLGVALPESFGIHPSTLRHWASQAPRASA</sequence>
<name>A0ABW2EWH1_9GAMM</name>